<evidence type="ECO:0000256" key="1">
    <source>
        <dbReference type="SAM" id="MobiDB-lite"/>
    </source>
</evidence>
<gene>
    <name evidence="2" type="ORF">BCR44DRAFT_339096</name>
</gene>
<reference evidence="2 3" key="1">
    <citation type="submission" date="2016-07" db="EMBL/GenBank/DDBJ databases">
        <title>Pervasive Adenine N6-methylation of Active Genes in Fungi.</title>
        <authorList>
            <consortium name="DOE Joint Genome Institute"/>
            <person name="Mondo S.J."/>
            <person name="Dannebaum R.O."/>
            <person name="Kuo R.C."/>
            <person name="Labutti K."/>
            <person name="Haridas S."/>
            <person name="Kuo A."/>
            <person name="Salamov A."/>
            <person name="Ahrendt S.R."/>
            <person name="Lipzen A."/>
            <person name="Sullivan W."/>
            <person name="Andreopoulos W.B."/>
            <person name="Clum A."/>
            <person name="Lindquist E."/>
            <person name="Daum C."/>
            <person name="Ramamoorthy G.K."/>
            <person name="Gryganskyi A."/>
            <person name="Culley D."/>
            <person name="Magnuson J.K."/>
            <person name="James T.Y."/>
            <person name="O'Malley M.A."/>
            <person name="Stajich J.E."/>
            <person name="Spatafora J.W."/>
            <person name="Visel A."/>
            <person name="Grigoriev I.V."/>
        </authorList>
    </citation>
    <scope>NUCLEOTIDE SEQUENCE [LARGE SCALE GENOMIC DNA]</scope>
    <source>
        <strain evidence="2 3">PL171</strain>
    </source>
</reference>
<sequence>MYQCYTSSDDSALYLHHSHHGPLHICTTVPPFQNAAVPGKVCRAKLDQPQFQSQPHLTTAASGNMNGAARAHCSSAKYEHGSVVKRSKMWSQLSITVSKSASRNTTQPRSKSRTSTLSEHSSAKQSRSATRIAIPYLTANLIDRRKHDSTPRSTAQTRAAPSPPLI</sequence>
<organism evidence="2 3">
    <name type="scientific">Catenaria anguillulae PL171</name>
    <dbReference type="NCBI Taxonomy" id="765915"/>
    <lineage>
        <taxon>Eukaryota</taxon>
        <taxon>Fungi</taxon>
        <taxon>Fungi incertae sedis</taxon>
        <taxon>Blastocladiomycota</taxon>
        <taxon>Blastocladiomycetes</taxon>
        <taxon>Blastocladiales</taxon>
        <taxon>Catenariaceae</taxon>
        <taxon>Catenaria</taxon>
    </lineage>
</organism>
<dbReference type="EMBL" id="MCFL01000124">
    <property type="protein sequence ID" value="ORZ29828.1"/>
    <property type="molecule type" value="Genomic_DNA"/>
</dbReference>
<comment type="caution">
    <text evidence="2">The sequence shown here is derived from an EMBL/GenBank/DDBJ whole genome shotgun (WGS) entry which is preliminary data.</text>
</comment>
<evidence type="ECO:0000313" key="3">
    <source>
        <dbReference type="Proteomes" id="UP000193411"/>
    </source>
</evidence>
<protein>
    <submittedName>
        <fullName evidence="2">Uncharacterized protein</fullName>
    </submittedName>
</protein>
<evidence type="ECO:0000313" key="2">
    <source>
        <dbReference type="EMBL" id="ORZ29828.1"/>
    </source>
</evidence>
<accession>A0A1Y2H5I1</accession>
<feature type="compositionally biased region" description="Polar residues" evidence="1">
    <location>
        <begin position="98"/>
        <end position="129"/>
    </location>
</feature>
<keyword evidence="3" id="KW-1185">Reference proteome</keyword>
<proteinExistence type="predicted"/>
<dbReference type="Proteomes" id="UP000193411">
    <property type="component" value="Unassembled WGS sequence"/>
</dbReference>
<feature type="region of interest" description="Disordered" evidence="1">
    <location>
        <begin position="98"/>
        <end position="166"/>
    </location>
</feature>
<dbReference type="AlphaFoldDB" id="A0A1Y2H5I1"/>
<name>A0A1Y2H5I1_9FUNG</name>